<evidence type="ECO:0000256" key="3">
    <source>
        <dbReference type="ARBA" id="ARBA00022452"/>
    </source>
</evidence>
<dbReference type="Pfam" id="PF13620">
    <property type="entry name" value="CarboxypepD_reg"/>
    <property type="match status" value="1"/>
</dbReference>
<sequence length="1004" mass="110106">MARQFTKGFKRSALTVALGICFAGSVSAQSSVGSIFGETAPGGKVTILNVDNGVTREITAGSDGKFTFPQLAPGRYTVTSAQGSRDVQVRVGTGTPVSFTTPTGGGATNLGAVTVVGEAAFNPIDVSSVESTTIFSAEQIQQLPVARDITNVALLAPGTVKGDTGFGNLASFGGSSVAENGYYINGFDVTNIHRFTSYASMPFSAIAEQQVKTGGYGAEFGRSLGGVINIVTKRGTNEWHGGVSAIYSPSSWRERGKDVLTRNAAQVEANPLDKYYAYRSQNESDDLTFNLWGSGPLIKDRLFFFALAEGRRETDDVYRRTTSTSTKNTKPHGMVKLDWNITDNHLLEFTGISNRDYDETVDYSNHDLYDGAHGDESARYEVQNGGEVYIGKYTGYLTDTFTVSAMAGKLKSLNNAQFPASLPGAECNAVYDSRGPNANVTNHLGCWNESQLQIRDPDAGPDFDERKAYRLDAEWQLGDHRLRFGYDHEKFTSFQAGLTYSGTNDYYRYFTANSGVVNGVAVPVGTEYVRLRHFVSSTGSYDIINTAAYVEDNWQATPNLMLYLGARLESFENKNDLGQTFIEADKQFGPRLGFAWDVNGDSSFKVFGNAGRYFIPVASNTNIRASAVEGITNQFFTFTGIDPTTGEPIALGTQLGPTQINGSTVAPDPRTVATRNLDPMYQDEFILGFQKQLSANWTVGLRGIMRKVRNGMDDYCSNQAFIDWANDNGHPDFAPDDGVGTDMASCFVMNPGKDVELSIDLDNTGNLTEVTVPASYFGLPEYSRSYHAVEFFFERAKADNWYLQGSYTYAKSRGNAEGYVNSTLEQGDAGLTQDFDHRLFEDGAYGYLPNDRRHTLKLFGSYQISDDWRVGANFLIQSGRPVNCNGFIPLDDLGNDEGTLFSYSASSFYCINEQGVTTLGHRGDRGRTPWSRTFDASLAWTPKFGPGQLTIQLDVFNLLNSQTVTEYNETGEVNRAAPTRDPDFLNEQNFLTPRSARLTVAYEF</sequence>
<name>A0ABT0ML60_9GAMM</name>
<dbReference type="InterPro" id="IPR012910">
    <property type="entry name" value="Plug_dom"/>
</dbReference>
<dbReference type="Pfam" id="PF25183">
    <property type="entry name" value="OMP_b-brl_4"/>
    <property type="match status" value="2"/>
</dbReference>
<feature type="chain" id="PRO_5045212812" evidence="7">
    <location>
        <begin position="29"/>
        <end position="1004"/>
    </location>
</feature>
<gene>
    <name evidence="10" type="ORF">M2650_11880</name>
</gene>
<evidence type="ECO:0000256" key="5">
    <source>
        <dbReference type="ARBA" id="ARBA00023136"/>
    </source>
</evidence>
<evidence type="ECO:0000256" key="4">
    <source>
        <dbReference type="ARBA" id="ARBA00022692"/>
    </source>
</evidence>
<evidence type="ECO:0000256" key="6">
    <source>
        <dbReference type="ARBA" id="ARBA00023237"/>
    </source>
</evidence>
<keyword evidence="2" id="KW-0813">Transport</keyword>
<dbReference type="RefSeq" id="WP_249474765.1">
    <property type="nucleotide sequence ID" value="NZ_JAMBEP010000002.1"/>
</dbReference>
<organism evidence="10 11">
    <name type="scientific">Luteimonas galliterrae</name>
    <dbReference type="NCBI Taxonomy" id="2940486"/>
    <lineage>
        <taxon>Bacteria</taxon>
        <taxon>Pseudomonadati</taxon>
        <taxon>Pseudomonadota</taxon>
        <taxon>Gammaproteobacteria</taxon>
        <taxon>Lysobacterales</taxon>
        <taxon>Lysobacteraceae</taxon>
        <taxon>Luteimonas</taxon>
    </lineage>
</organism>
<dbReference type="Pfam" id="PF07715">
    <property type="entry name" value="Plug"/>
    <property type="match status" value="1"/>
</dbReference>
<evidence type="ECO:0000313" key="10">
    <source>
        <dbReference type="EMBL" id="MCL1635323.1"/>
    </source>
</evidence>
<dbReference type="PANTHER" id="PTHR30069">
    <property type="entry name" value="TONB-DEPENDENT OUTER MEMBRANE RECEPTOR"/>
    <property type="match status" value="1"/>
</dbReference>
<comment type="caution">
    <text evidence="10">The sequence shown here is derived from an EMBL/GenBank/DDBJ whole genome shotgun (WGS) entry which is preliminary data.</text>
</comment>
<keyword evidence="5" id="KW-0472">Membrane</keyword>
<keyword evidence="6" id="KW-0998">Cell outer membrane</keyword>
<dbReference type="SUPFAM" id="SSF49478">
    <property type="entry name" value="Cna protein B-type domain"/>
    <property type="match status" value="1"/>
</dbReference>
<keyword evidence="11" id="KW-1185">Reference proteome</keyword>
<dbReference type="InterPro" id="IPR057601">
    <property type="entry name" value="Oar-like_b-barrel"/>
</dbReference>
<dbReference type="InterPro" id="IPR037066">
    <property type="entry name" value="Plug_dom_sf"/>
</dbReference>
<keyword evidence="7" id="KW-0732">Signal</keyword>
<dbReference type="EMBL" id="JAMBEP010000002">
    <property type="protein sequence ID" value="MCL1635323.1"/>
    <property type="molecule type" value="Genomic_DNA"/>
</dbReference>
<dbReference type="InterPro" id="IPR039426">
    <property type="entry name" value="TonB-dep_rcpt-like"/>
</dbReference>
<dbReference type="InterPro" id="IPR036942">
    <property type="entry name" value="Beta-barrel_TonB_sf"/>
</dbReference>
<dbReference type="SUPFAM" id="SSF56935">
    <property type="entry name" value="Porins"/>
    <property type="match status" value="1"/>
</dbReference>
<keyword evidence="4" id="KW-0812">Transmembrane</keyword>
<feature type="domain" description="TonB-dependent transporter Oar-like beta-barrel" evidence="9">
    <location>
        <begin position="322"/>
        <end position="572"/>
    </location>
</feature>
<dbReference type="Gene3D" id="2.60.40.1120">
    <property type="entry name" value="Carboxypeptidase-like, regulatory domain"/>
    <property type="match status" value="1"/>
</dbReference>
<reference evidence="10 11" key="1">
    <citation type="submission" date="2022-05" db="EMBL/GenBank/DDBJ databases">
        <title>Luteimonas sp. SX5, whole genome shotgun sequencing project.</title>
        <authorList>
            <person name="Zhao G."/>
            <person name="Shen L."/>
        </authorList>
    </citation>
    <scope>NUCLEOTIDE SEQUENCE [LARGE SCALE GENOMIC DNA]</scope>
    <source>
        <strain evidence="10 11">SX5</strain>
    </source>
</reference>
<keyword evidence="3" id="KW-1134">Transmembrane beta strand</keyword>
<evidence type="ECO:0000256" key="1">
    <source>
        <dbReference type="ARBA" id="ARBA00004571"/>
    </source>
</evidence>
<dbReference type="Gene3D" id="2.40.170.20">
    <property type="entry name" value="TonB-dependent receptor, beta-barrel domain"/>
    <property type="match status" value="1"/>
</dbReference>
<dbReference type="Gene3D" id="2.170.130.10">
    <property type="entry name" value="TonB-dependent receptor, plug domain"/>
    <property type="match status" value="1"/>
</dbReference>
<keyword evidence="10" id="KW-0675">Receptor</keyword>
<evidence type="ECO:0000256" key="7">
    <source>
        <dbReference type="SAM" id="SignalP"/>
    </source>
</evidence>
<accession>A0ABT0ML60</accession>
<feature type="signal peptide" evidence="7">
    <location>
        <begin position="1"/>
        <end position="28"/>
    </location>
</feature>
<dbReference type="Proteomes" id="UP001431217">
    <property type="component" value="Unassembled WGS sequence"/>
</dbReference>
<feature type="domain" description="TonB-dependent transporter Oar-like beta-barrel" evidence="9">
    <location>
        <begin position="580"/>
        <end position="963"/>
    </location>
</feature>
<evidence type="ECO:0000259" key="8">
    <source>
        <dbReference type="Pfam" id="PF07715"/>
    </source>
</evidence>
<evidence type="ECO:0000259" key="9">
    <source>
        <dbReference type="Pfam" id="PF25183"/>
    </source>
</evidence>
<proteinExistence type="predicted"/>
<evidence type="ECO:0000256" key="2">
    <source>
        <dbReference type="ARBA" id="ARBA00022448"/>
    </source>
</evidence>
<dbReference type="PANTHER" id="PTHR30069:SF46">
    <property type="entry name" value="OAR PROTEIN"/>
    <property type="match status" value="1"/>
</dbReference>
<feature type="domain" description="TonB-dependent receptor plug" evidence="8">
    <location>
        <begin position="129"/>
        <end position="227"/>
    </location>
</feature>
<evidence type="ECO:0000313" key="11">
    <source>
        <dbReference type="Proteomes" id="UP001431217"/>
    </source>
</evidence>
<comment type="subcellular location">
    <subcellularLocation>
        <location evidence="1">Cell outer membrane</location>
        <topology evidence="1">Multi-pass membrane protein</topology>
    </subcellularLocation>
</comment>
<protein>
    <submittedName>
        <fullName evidence="10">TonB-dependent receptor</fullName>
    </submittedName>
</protein>